<dbReference type="RefSeq" id="WP_148972236.1">
    <property type="nucleotide sequence ID" value="NZ_CP043314.1"/>
</dbReference>
<evidence type="ECO:0000256" key="15">
    <source>
        <dbReference type="ARBA" id="ARBA00049902"/>
    </source>
</evidence>
<feature type="transmembrane region" description="Helical" evidence="16">
    <location>
        <begin position="256"/>
        <end position="276"/>
    </location>
</feature>
<evidence type="ECO:0000256" key="4">
    <source>
        <dbReference type="ARBA" id="ARBA00022692"/>
    </source>
</evidence>
<dbReference type="Proteomes" id="UP000324924">
    <property type="component" value="Chromosome"/>
</dbReference>
<dbReference type="GO" id="GO:0015648">
    <property type="term" value="F:lipid-linked peptidoglycan transporter activity"/>
    <property type="evidence" value="ECO:0007669"/>
    <property type="project" value="TreeGrafter"/>
</dbReference>
<feature type="transmembrane region" description="Helical" evidence="16">
    <location>
        <begin position="41"/>
        <end position="59"/>
    </location>
</feature>
<comment type="catalytic activity">
    <reaction evidence="15">
        <text>[GlcNAc-(1-&gt;4)-Mur2Ac(oyl-L-Ala-gamma-D-Glu-L-Lys-D-Ala-D-Ala)](n)-di-trans,octa-cis-undecaprenyl diphosphate + beta-D-GlcNAc-(1-&gt;4)-Mur2Ac(oyl-L-Ala-gamma-D-Glu-L-Lys-D-Ala-D-Ala)-di-trans,octa-cis-undecaprenyl diphosphate = [GlcNAc-(1-&gt;4)-Mur2Ac(oyl-L-Ala-gamma-D-Glu-L-Lys-D-Ala-D-Ala)](n+1)-di-trans,octa-cis-undecaprenyl diphosphate + di-trans,octa-cis-undecaprenyl diphosphate + H(+)</text>
        <dbReference type="Rhea" id="RHEA:23708"/>
        <dbReference type="Rhea" id="RHEA-COMP:9602"/>
        <dbReference type="Rhea" id="RHEA-COMP:9603"/>
        <dbReference type="ChEBI" id="CHEBI:15378"/>
        <dbReference type="ChEBI" id="CHEBI:58405"/>
        <dbReference type="ChEBI" id="CHEBI:60033"/>
        <dbReference type="ChEBI" id="CHEBI:78435"/>
        <dbReference type="EC" id="2.4.99.28"/>
    </reaction>
</comment>
<organism evidence="17 18">
    <name type="scientific">Candidatus Nesciobacter abundans</name>
    <dbReference type="NCBI Taxonomy" id="2601668"/>
    <lineage>
        <taxon>Bacteria</taxon>
        <taxon>Pseudomonadati</taxon>
        <taxon>Pseudomonadota</taxon>
        <taxon>Alphaproteobacteria</taxon>
        <taxon>Holosporales</taxon>
        <taxon>Holosporaceae</taxon>
        <taxon>Candidatus Nesciobacter</taxon>
    </lineage>
</organism>
<dbReference type="EC" id="2.4.99.28" evidence="14"/>
<sequence length="361" mass="41723">MIKKLEIMFRRLDLRTFFPFVMFFLISTFFMAAYIPWNISIFRHIIIWVVGFFLINFITKKGYDSYIEISRILFFISVFLIIFTFFKGTVTKGSKRWISIAGLSIQPSELLKSSCIAICANYIYENNLKHFFLSYFVSFILLITQPDFGSTLLLGSVMIIQLLYSDFKKEKLYPLFWLGLVFCIFVIIYFPHVRIRIKNFFLGNENILEGGYQGFRSVQAIKNGGLLGLGLGKGVFKKYIPDAYSDFIFSVIAEELGMVGCFLILYCFGYIVLSNVRKSKILKPYPEYYLILSSVFVIFIQAWINMASALWIIPTKGITLPFISHGGTSLLISFWTIIPIFISNKKYKKAKLSQCFGMECS</sequence>
<evidence type="ECO:0000256" key="3">
    <source>
        <dbReference type="ARBA" id="ARBA00022679"/>
    </source>
</evidence>
<evidence type="ECO:0000256" key="14">
    <source>
        <dbReference type="ARBA" id="ARBA00044770"/>
    </source>
</evidence>
<evidence type="ECO:0000256" key="8">
    <source>
        <dbReference type="ARBA" id="ARBA00023136"/>
    </source>
</evidence>
<comment type="subcellular location">
    <subcellularLocation>
        <location evidence="1">Membrane</location>
        <topology evidence="1">Multi-pass membrane protein</topology>
    </subcellularLocation>
</comment>
<feature type="transmembrane region" description="Helical" evidence="16">
    <location>
        <begin position="172"/>
        <end position="190"/>
    </location>
</feature>
<evidence type="ECO:0000256" key="9">
    <source>
        <dbReference type="ARBA" id="ARBA00032370"/>
    </source>
</evidence>
<dbReference type="AlphaFoldDB" id="A0A5C0UHS1"/>
<keyword evidence="3" id="KW-0808">Transferase</keyword>
<feature type="transmembrane region" description="Helical" evidence="16">
    <location>
        <begin position="132"/>
        <end position="160"/>
    </location>
</feature>
<feature type="transmembrane region" description="Helical" evidence="16">
    <location>
        <begin position="66"/>
        <end position="86"/>
    </location>
</feature>
<dbReference type="GO" id="GO:0051301">
    <property type="term" value="P:cell division"/>
    <property type="evidence" value="ECO:0007669"/>
    <property type="project" value="InterPro"/>
</dbReference>
<evidence type="ECO:0000256" key="13">
    <source>
        <dbReference type="ARBA" id="ARBA00041418"/>
    </source>
</evidence>
<evidence type="ECO:0000256" key="6">
    <source>
        <dbReference type="ARBA" id="ARBA00022984"/>
    </source>
</evidence>
<feature type="transmembrane region" description="Helical" evidence="16">
    <location>
        <begin position="12"/>
        <end position="35"/>
    </location>
</feature>
<dbReference type="GO" id="GO:0008955">
    <property type="term" value="F:peptidoglycan glycosyltransferase activity"/>
    <property type="evidence" value="ECO:0007669"/>
    <property type="project" value="UniProtKB-EC"/>
</dbReference>
<evidence type="ECO:0000256" key="5">
    <source>
        <dbReference type="ARBA" id="ARBA00022960"/>
    </source>
</evidence>
<dbReference type="EMBL" id="CP043314">
    <property type="protein sequence ID" value="QEK39113.1"/>
    <property type="molecule type" value="Genomic_DNA"/>
</dbReference>
<evidence type="ECO:0000256" key="10">
    <source>
        <dbReference type="ARBA" id="ARBA00033270"/>
    </source>
</evidence>
<keyword evidence="7 16" id="KW-1133">Transmembrane helix</keyword>
<reference evidence="17 18" key="1">
    <citation type="submission" date="2019-08" db="EMBL/GenBank/DDBJ databases">
        <title>Highly reduced genomes of protist endosymbionts show evolutionary convergence.</title>
        <authorList>
            <person name="George E."/>
            <person name="Husnik F."/>
            <person name="Tashyreva D."/>
            <person name="Prokopchuk G."/>
            <person name="Horak A."/>
            <person name="Kwong W.K."/>
            <person name="Lukes J."/>
            <person name="Keeling P.J."/>
        </authorList>
    </citation>
    <scope>NUCLEOTIDE SEQUENCE [LARGE SCALE GENOMIC DNA]</scope>
    <source>
        <strain evidence="17">1604HC</strain>
    </source>
</reference>
<keyword evidence="8 16" id="KW-0472">Membrane</keyword>
<dbReference type="GO" id="GO:0009252">
    <property type="term" value="P:peptidoglycan biosynthetic process"/>
    <property type="evidence" value="ECO:0007669"/>
    <property type="project" value="UniProtKB-KW"/>
</dbReference>
<keyword evidence="18" id="KW-1185">Reference proteome</keyword>
<keyword evidence="5" id="KW-0133">Cell shape</keyword>
<evidence type="ECO:0000256" key="2">
    <source>
        <dbReference type="ARBA" id="ARBA00022676"/>
    </source>
</evidence>
<dbReference type="GO" id="GO:0032153">
    <property type="term" value="C:cell division site"/>
    <property type="evidence" value="ECO:0007669"/>
    <property type="project" value="TreeGrafter"/>
</dbReference>
<dbReference type="GO" id="GO:0005886">
    <property type="term" value="C:plasma membrane"/>
    <property type="evidence" value="ECO:0007669"/>
    <property type="project" value="TreeGrafter"/>
</dbReference>
<name>A0A5C0UHS1_9PROT</name>
<dbReference type="InterPro" id="IPR001182">
    <property type="entry name" value="FtsW/RodA"/>
</dbReference>
<proteinExistence type="inferred from homology"/>
<keyword evidence="2" id="KW-0328">Glycosyltransferase</keyword>
<evidence type="ECO:0000256" key="7">
    <source>
        <dbReference type="ARBA" id="ARBA00022989"/>
    </source>
</evidence>
<comment type="similarity">
    <text evidence="11">Belongs to the SEDS family. FtsW subfamily.</text>
</comment>
<evidence type="ECO:0000313" key="18">
    <source>
        <dbReference type="Proteomes" id="UP000324924"/>
    </source>
</evidence>
<gene>
    <name evidence="17" type="ORF">FZC36_01520</name>
</gene>
<keyword evidence="6" id="KW-0573">Peptidoglycan synthesis</keyword>
<dbReference type="KEGG" id="nabu:FZC36_01520"/>
<evidence type="ECO:0000256" key="16">
    <source>
        <dbReference type="SAM" id="Phobius"/>
    </source>
</evidence>
<keyword evidence="4 16" id="KW-0812">Transmembrane</keyword>
<accession>A0A5C0UHS1</accession>
<protein>
    <recommendedName>
        <fullName evidence="12">Probable peptidoglycan glycosyltransferase FtsW</fullName>
        <ecNumber evidence="14">2.4.99.28</ecNumber>
    </recommendedName>
    <alternativeName>
        <fullName evidence="13">Cell division protein FtsW</fullName>
    </alternativeName>
    <alternativeName>
        <fullName evidence="10">Cell wall polymerase</fullName>
    </alternativeName>
    <alternativeName>
        <fullName evidence="9">Peptidoglycan polymerase</fullName>
    </alternativeName>
</protein>
<dbReference type="Pfam" id="PF01098">
    <property type="entry name" value="FTSW_RODA_SPOVE"/>
    <property type="match status" value="1"/>
</dbReference>
<dbReference type="OrthoDB" id="9768187at2"/>
<evidence type="ECO:0000256" key="1">
    <source>
        <dbReference type="ARBA" id="ARBA00004141"/>
    </source>
</evidence>
<dbReference type="PANTHER" id="PTHR30474">
    <property type="entry name" value="CELL CYCLE PROTEIN"/>
    <property type="match status" value="1"/>
</dbReference>
<dbReference type="PANTHER" id="PTHR30474:SF2">
    <property type="entry name" value="PEPTIDOGLYCAN GLYCOSYLTRANSFERASE FTSW-RELATED"/>
    <property type="match status" value="1"/>
</dbReference>
<evidence type="ECO:0000256" key="11">
    <source>
        <dbReference type="ARBA" id="ARBA00038053"/>
    </source>
</evidence>
<dbReference type="GO" id="GO:0008360">
    <property type="term" value="P:regulation of cell shape"/>
    <property type="evidence" value="ECO:0007669"/>
    <property type="project" value="UniProtKB-KW"/>
</dbReference>
<feature type="transmembrane region" description="Helical" evidence="16">
    <location>
        <begin position="288"/>
        <end position="313"/>
    </location>
</feature>
<feature type="transmembrane region" description="Helical" evidence="16">
    <location>
        <begin position="319"/>
        <end position="342"/>
    </location>
</feature>
<evidence type="ECO:0000256" key="12">
    <source>
        <dbReference type="ARBA" id="ARBA00041185"/>
    </source>
</evidence>
<evidence type="ECO:0000313" key="17">
    <source>
        <dbReference type="EMBL" id="QEK39113.1"/>
    </source>
</evidence>